<dbReference type="InParanoid" id="D1C8Q7"/>
<dbReference type="GO" id="GO:0016020">
    <property type="term" value="C:membrane"/>
    <property type="evidence" value="ECO:0007669"/>
    <property type="project" value="UniProtKB-SubCell"/>
</dbReference>
<feature type="transmembrane region" description="Helical" evidence="6">
    <location>
        <begin position="122"/>
        <end position="144"/>
    </location>
</feature>
<reference evidence="8 9" key="2">
    <citation type="journal article" date="2010" name="Stand. Genomic Sci.">
        <title>Complete genome sequence of Desulfohalobium retbaense type strain (HR(100)).</title>
        <authorList>
            <person name="Spring S."/>
            <person name="Nolan M."/>
            <person name="Lapidus A."/>
            <person name="Glavina Del Rio T."/>
            <person name="Copeland A."/>
            <person name="Tice H."/>
            <person name="Cheng J.F."/>
            <person name="Lucas S."/>
            <person name="Land M."/>
            <person name="Chen F."/>
            <person name="Bruce D."/>
            <person name="Goodwin L."/>
            <person name="Pitluck S."/>
            <person name="Ivanova N."/>
            <person name="Mavromatis K."/>
            <person name="Mikhailova N."/>
            <person name="Pati A."/>
            <person name="Chen A."/>
            <person name="Palaniappan K."/>
            <person name="Hauser L."/>
            <person name="Chang Y.J."/>
            <person name="Jeffries C.D."/>
            <person name="Munk C."/>
            <person name="Kiss H."/>
            <person name="Chain P."/>
            <person name="Han C."/>
            <person name="Brettin T."/>
            <person name="Detter J.C."/>
            <person name="Schuler E."/>
            <person name="Goker M."/>
            <person name="Rohde M."/>
            <person name="Bristow J."/>
            <person name="Eisen J.A."/>
            <person name="Markowitz V."/>
            <person name="Hugenholtz P."/>
            <person name="Kyrpides N.C."/>
            <person name="Klenk H.P."/>
        </authorList>
    </citation>
    <scope>NUCLEOTIDE SEQUENCE [LARGE SCALE GENOMIC DNA]</scope>
    <source>
        <strain evidence="9">ATCC 49802 / DSM 20745 / S 6022</strain>
    </source>
</reference>
<dbReference type="HOGENOM" id="CLU_000960_28_3_0"/>
<evidence type="ECO:0000256" key="6">
    <source>
        <dbReference type="SAM" id="Phobius"/>
    </source>
</evidence>
<feature type="transmembrane region" description="Helical" evidence="6">
    <location>
        <begin position="65"/>
        <end position="85"/>
    </location>
</feature>
<dbReference type="InterPro" id="IPR011701">
    <property type="entry name" value="MFS"/>
</dbReference>
<comment type="subcellular location">
    <subcellularLocation>
        <location evidence="1">Membrane</location>
        <topology evidence="1">Multi-pass membrane protein</topology>
    </subcellularLocation>
</comment>
<evidence type="ECO:0000256" key="4">
    <source>
        <dbReference type="ARBA" id="ARBA00022989"/>
    </source>
</evidence>
<evidence type="ECO:0000256" key="3">
    <source>
        <dbReference type="ARBA" id="ARBA00022692"/>
    </source>
</evidence>
<dbReference type="AlphaFoldDB" id="D1C8Q7"/>
<name>D1C8Q7_SPHTD</name>
<feature type="transmembrane region" description="Helical" evidence="6">
    <location>
        <begin position="406"/>
        <end position="433"/>
    </location>
</feature>
<proteinExistence type="predicted"/>
<feature type="transmembrane region" description="Helical" evidence="6">
    <location>
        <begin position="283"/>
        <end position="308"/>
    </location>
</feature>
<feature type="transmembrane region" description="Helical" evidence="6">
    <location>
        <begin position="347"/>
        <end position="369"/>
    </location>
</feature>
<sequence>MHHNDSPRTMEVVAQPQARLTRDARAHERWVVAIVGLASFMTVTSGTMVNVALPPIGDHFGVDAGALGWLVSIYLLTFGVAMPFHGRLGDRFGERRIYLGGMVLFVIGAALAGLAFAFPMLVIARCIQGLGAGAITSLGMAMVARIVPPERRGRTMGIIATAVSAGTAIGPTLGGIITQLIAWRMVFLFAAMLAAVIPLAARYLPPPLLHQQVRIDWLGGIAVAAAVSGVLLAFTSLQRQGGLTGVVITAAIVGLVGTVLTIHRQQTVASPFIDRALLANRRYVLLALVGFLTMNGGMGVIVIAPFLYTNVNGLPSGQVGLALLPQALVVVLLAGTAGRLADRWNPFILIIPGLLISCATVLFLSSVAIGWPAAAFSAVTMFLGLGQALVNAPLMTVLTRTIPARIYGVGLGIFNMLFFVGTSLGAAVATALLESRAGTGRALLPFYIGAEDFTEYSDALLFGTVAFALAALAAFAASRARAPRTELSAGSPEPRTAD</sequence>
<evidence type="ECO:0000256" key="2">
    <source>
        <dbReference type="ARBA" id="ARBA00022448"/>
    </source>
</evidence>
<evidence type="ECO:0000313" key="9">
    <source>
        <dbReference type="Proteomes" id="UP000002027"/>
    </source>
</evidence>
<feature type="transmembrane region" description="Helical" evidence="6">
    <location>
        <begin position="156"/>
        <end position="177"/>
    </location>
</feature>
<dbReference type="Pfam" id="PF07690">
    <property type="entry name" value="MFS_1"/>
    <property type="match status" value="1"/>
</dbReference>
<dbReference type="GO" id="GO:0022857">
    <property type="term" value="F:transmembrane transporter activity"/>
    <property type="evidence" value="ECO:0007669"/>
    <property type="project" value="InterPro"/>
</dbReference>
<keyword evidence="2" id="KW-0813">Transport</keyword>
<dbReference type="PANTHER" id="PTHR42718">
    <property type="entry name" value="MAJOR FACILITATOR SUPERFAMILY MULTIDRUG TRANSPORTER MFSC"/>
    <property type="match status" value="1"/>
</dbReference>
<feature type="transmembrane region" description="Helical" evidence="6">
    <location>
        <begin position="217"/>
        <end position="237"/>
    </location>
</feature>
<dbReference type="Gene3D" id="1.20.1720.10">
    <property type="entry name" value="Multidrug resistance protein D"/>
    <property type="match status" value="1"/>
</dbReference>
<dbReference type="Proteomes" id="UP000002027">
    <property type="component" value="Chromosome 2"/>
</dbReference>
<gene>
    <name evidence="8" type="ordered locus">Sthe_2787</name>
</gene>
<dbReference type="Gene3D" id="1.20.1250.20">
    <property type="entry name" value="MFS general substrate transporter like domains"/>
    <property type="match status" value="1"/>
</dbReference>
<keyword evidence="5 6" id="KW-0472">Membrane</keyword>
<dbReference type="InterPro" id="IPR020846">
    <property type="entry name" value="MFS_dom"/>
</dbReference>
<evidence type="ECO:0000256" key="5">
    <source>
        <dbReference type="ARBA" id="ARBA00023136"/>
    </source>
</evidence>
<evidence type="ECO:0000256" key="1">
    <source>
        <dbReference type="ARBA" id="ARBA00004141"/>
    </source>
</evidence>
<accession>D1C8Q7</accession>
<keyword evidence="9" id="KW-1185">Reference proteome</keyword>
<dbReference type="KEGG" id="sti:Sthe_2787"/>
<dbReference type="InterPro" id="IPR036259">
    <property type="entry name" value="MFS_trans_sf"/>
</dbReference>
<keyword evidence="3 6" id="KW-0812">Transmembrane</keyword>
<feature type="transmembrane region" description="Helical" evidence="6">
    <location>
        <begin position="243"/>
        <end position="262"/>
    </location>
</feature>
<feature type="transmembrane region" description="Helical" evidence="6">
    <location>
        <begin position="320"/>
        <end position="340"/>
    </location>
</feature>
<feature type="transmembrane region" description="Helical" evidence="6">
    <location>
        <begin position="375"/>
        <end position="394"/>
    </location>
</feature>
<keyword evidence="4 6" id="KW-1133">Transmembrane helix</keyword>
<feature type="transmembrane region" description="Helical" evidence="6">
    <location>
        <begin position="97"/>
        <end position="116"/>
    </location>
</feature>
<reference evidence="9" key="1">
    <citation type="submission" date="2009-11" db="EMBL/GenBank/DDBJ databases">
        <title>The complete chromosome 2 of Sphaerobacter thermophilus DSM 20745.</title>
        <authorList>
            <person name="Lucas S."/>
            <person name="Copeland A."/>
            <person name="Lapidus A."/>
            <person name="Glavina del Rio T."/>
            <person name="Dalin E."/>
            <person name="Tice H."/>
            <person name="Bruce D."/>
            <person name="Goodwin L."/>
            <person name="Pitluck S."/>
            <person name="Kyrpides N."/>
            <person name="Mavromatis K."/>
            <person name="Ivanova N."/>
            <person name="Mikhailova N."/>
            <person name="LaButti K.M."/>
            <person name="Clum A."/>
            <person name="Sun H.I."/>
            <person name="Brettin T."/>
            <person name="Detter J.C."/>
            <person name="Han C."/>
            <person name="Larimer F."/>
            <person name="Land M."/>
            <person name="Hauser L."/>
            <person name="Markowitz V."/>
            <person name="Cheng J.F."/>
            <person name="Hugenholtz P."/>
            <person name="Woyke T."/>
            <person name="Wu D."/>
            <person name="Steenblock K."/>
            <person name="Schneider S."/>
            <person name="Pukall R."/>
            <person name="Goeker M."/>
            <person name="Klenk H.P."/>
            <person name="Eisen J.A."/>
        </authorList>
    </citation>
    <scope>NUCLEOTIDE SEQUENCE [LARGE SCALE GENOMIC DNA]</scope>
    <source>
        <strain evidence="9">ATCC 49802 / DSM 20745 / S 6022</strain>
    </source>
</reference>
<feature type="transmembrane region" description="Helical" evidence="6">
    <location>
        <begin position="459"/>
        <end position="477"/>
    </location>
</feature>
<feature type="transmembrane region" description="Helical" evidence="6">
    <location>
        <begin position="183"/>
        <end position="205"/>
    </location>
</feature>
<protein>
    <submittedName>
        <fullName evidence="8">Major facilitator superfamily MFS_1</fullName>
    </submittedName>
</protein>
<dbReference type="eggNOG" id="COG2814">
    <property type="taxonomic scope" value="Bacteria"/>
</dbReference>
<dbReference type="PROSITE" id="PS50850">
    <property type="entry name" value="MFS"/>
    <property type="match status" value="1"/>
</dbReference>
<evidence type="ECO:0000259" key="7">
    <source>
        <dbReference type="PROSITE" id="PS50850"/>
    </source>
</evidence>
<feature type="transmembrane region" description="Helical" evidence="6">
    <location>
        <begin position="30"/>
        <end position="53"/>
    </location>
</feature>
<dbReference type="PRINTS" id="PR01036">
    <property type="entry name" value="TCRTETB"/>
</dbReference>
<organism evidence="8 9">
    <name type="scientific">Sphaerobacter thermophilus (strain ATCC 49802 / DSM 20745 / KCCM 41009 / NCIMB 13125 / S 6022)</name>
    <dbReference type="NCBI Taxonomy" id="479434"/>
    <lineage>
        <taxon>Bacteria</taxon>
        <taxon>Pseudomonadati</taxon>
        <taxon>Thermomicrobiota</taxon>
        <taxon>Thermomicrobia</taxon>
        <taxon>Sphaerobacterales</taxon>
        <taxon>Sphaerobacterineae</taxon>
        <taxon>Sphaerobacteraceae</taxon>
        <taxon>Sphaerobacter</taxon>
    </lineage>
</organism>
<dbReference type="SUPFAM" id="SSF103473">
    <property type="entry name" value="MFS general substrate transporter"/>
    <property type="match status" value="1"/>
</dbReference>
<dbReference type="EMBL" id="CP001824">
    <property type="protein sequence ID" value="ACZ40200.1"/>
    <property type="molecule type" value="Genomic_DNA"/>
</dbReference>
<evidence type="ECO:0000313" key="8">
    <source>
        <dbReference type="EMBL" id="ACZ40200.1"/>
    </source>
</evidence>
<feature type="domain" description="Major facilitator superfamily (MFS) profile" evidence="7">
    <location>
        <begin position="31"/>
        <end position="481"/>
    </location>
</feature>
<dbReference type="PANTHER" id="PTHR42718:SF9">
    <property type="entry name" value="MAJOR FACILITATOR SUPERFAMILY MULTIDRUG TRANSPORTER MFSC"/>
    <property type="match status" value="1"/>
</dbReference>